<gene>
    <name evidence="2" type="ORF">QPL79_05285</name>
</gene>
<dbReference type="InterPro" id="IPR050625">
    <property type="entry name" value="ParA/MinD_ATPase"/>
</dbReference>
<dbReference type="RefSeq" id="WP_285273757.1">
    <property type="nucleotide sequence ID" value="NZ_JASNVW010000003.1"/>
</dbReference>
<dbReference type="InterPro" id="IPR002586">
    <property type="entry name" value="CobQ/CobB/MinD/ParA_Nub-bd_dom"/>
</dbReference>
<organism evidence="2 3">
    <name type="scientific">Ignisphaera cupida</name>
    <dbReference type="NCBI Taxonomy" id="3050454"/>
    <lineage>
        <taxon>Archaea</taxon>
        <taxon>Thermoproteota</taxon>
        <taxon>Thermoprotei</taxon>
        <taxon>Desulfurococcales</taxon>
        <taxon>Desulfurococcaceae</taxon>
        <taxon>Ignisphaera</taxon>
    </lineage>
</organism>
<keyword evidence="3" id="KW-1185">Reference proteome</keyword>
<comment type="caution">
    <text evidence="2">The sequence shown here is derived from an EMBL/GenBank/DDBJ whole genome shotgun (WGS) entry which is preliminary data.</text>
</comment>
<dbReference type="InterPro" id="IPR014433">
    <property type="entry name" value="CooC"/>
</dbReference>
<evidence type="ECO:0000313" key="3">
    <source>
        <dbReference type="Proteomes" id="UP001529235"/>
    </source>
</evidence>
<protein>
    <submittedName>
        <fullName evidence="2">AAA family ATPase</fullName>
    </submittedName>
</protein>
<dbReference type="AlphaFoldDB" id="A0ABD4Z7B3"/>
<dbReference type="Pfam" id="PF01656">
    <property type="entry name" value="CbiA"/>
    <property type="match status" value="1"/>
</dbReference>
<evidence type="ECO:0000313" key="2">
    <source>
        <dbReference type="EMBL" id="MDK6028770.1"/>
    </source>
</evidence>
<dbReference type="PANTHER" id="PTHR43384:SF7">
    <property type="entry name" value="CARBON-MONOXIDE DEHYDROGENASE ACCESSORY PROTEIN"/>
    <property type="match status" value="1"/>
</dbReference>
<dbReference type="EMBL" id="JASNVW010000003">
    <property type="protein sequence ID" value="MDK6028770.1"/>
    <property type="molecule type" value="Genomic_DNA"/>
</dbReference>
<proteinExistence type="predicted"/>
<dbReference type="Proteomes" id="UP001529235">
    <property type="component" value="Unassembled WGS sequence"/>
</dbReference>
<dbReference type="PIRSF" id="PIRSF005647">
    <property type="entry name" value="CooC"/>
    <property type="match status" value="1"/>
</dbReference>
<sequence>MKRPYIASISGKGGVGKTTLTALLLKVLIESSISDTILVVDADPATNLPDVLGIKIAKTVGDVVEEFRKRIDEFTLSGFDKISLLNYWIMRDCLFESQFFDFIAMGRGEGEGCYCYVNSVLTTILTGLVKNYSVVLMDMEAGLEHLNRRVDRHVNTMIVVLDPSVMSIKTAERIINIAKEVKINPDKFYAVGNRLPQNLVSEVESYVKKLGYEYAGTIPDDDLILKYSMEGKPLLDLPKHSKAVESARIIARNIELID</sequence>
<feature type="domain" description="CobQ/CobB/MinD/ParA nucleotide binding" evidence="1">
    <location>
        <begin position="6"/>
        <end position="234"/>
    </location>
</feature>
<accession>A0ABD4Z7B3</accession>
<dbReference type="Gene3D" id="3.40.50.300">
    <property type="entry name" value="P-loop containing nucleotide triphosphate hydrolases"/>
    <property type="match status" value="1"/>
</dbReference>
<dbReference type="SUPFAM" id="SSF52540">
    <property type="entry name" value="P-loop containing nucleoside triphosphate hydrolases"/>
    <property type="match status" value="1"/>
</dbReference>
<evidence type="ECO:0000259" key="1">
    <source>
        <dbReference type="Pfam" id="PF01656"/>
    </source>
</evidence>
<dbReference type="PANTHER" id="PTHR43384">
    <property type="entry name" value="SEPTUM SITE-DETERMINING PROTEIN MIND HOMOLOG, CHLOROPLASTIC-RELATED"/>
    <property type="match status" value="1"/>
</dbReference>
<reference evidence="2 3" key="1">
    <citation type="submission" date="2023-05" db="EMBL/GenBank/DDBJ databases">
        <title>A new hyperthermophilic archaea 'Ignisphaera cupida' sp. nov. and description of the family 'Ignisphaeraceae' fam. nov.</title>
        <authorList>
            <person name="Podosokorskaya O.A."/>
            <person name="Elcheninov A.G."/>
            <person name="Klukina A."/>
            <person name="Merkel A.Y."/>
        </authorList>
    </citation>
    <scope>NUCLEOTIDE SEQUENCE [LARGE SCALE GENOMIC DNA]</scope>
    <source>
        <strain evidence="2 3">4213-co</strain>
    </source>
</reference>
<name>A0ABD4Z7B3_9CREN</name>
<dbReference type="InterPro" id="IPR027417">
    <property type="entry name" value="P-loop_NTPase"/>
</dbReference>